<dbReference type="EMBL" id="QAOQ01000001">
    <property type="protein sequence ID" value="PTR01067.1"/>
    <property type="molecule type" value="Genomic_DNA"/>
</dbReference>
<reference evidence="10 11" key="1">
    <citation type="submission" date="2018-04" db="EMBL/GenBank/DDBJ databases">
        <title>Genomic Encyclopedia of Archaeal and Bacterial Type Strains, Phase II (KMG-II): from individual species to whole genera.</title>
        <authorList>
            <person name="Goeker M."/>
        </authorList>
    </citation>
    <scope>NUCLEOTIDE SEQUENCE [LARGE SCALE GENOMIC DNA]</scope>
    <source>
        <strain evidence="10 11">DSM 26809</strain>
    </source>
</reference>
<evidence type="ECO:0000313" key="11">
    <source>
        <dbReference type="Proteomes" id="UP000244168"/>
    </source>
</evidence>
<evidence type="ECO:0000256" key="8">
    <source>
        <dbReference type="ARBA" id="ARBA00023204"/>
    </source>
</evidence>
<dbReference type="InterPro" id="IPR027450">
    <property type="entry name" value="AlkB-like"/>
</dbReference>
<comment type="caution">
    <text evidence="10">The sequence shown here is derived from an EMBL/GenBank/DDBJ whole genome shotgun (WGS) entry which is preliminary data.</text>
</comment>
<dbReference type="OrthoDB" id="190276at2"/>
<keyword evidence="7" id="KW-0408">Iron</keyword>
<dbReference type="GO" id="GO:0016705">
    <property type="term" value="F:oxidoreductase activity, acting on paired donors, with incorporation or reduction of molecular oxygen"/>
    <property type="evidence" value="ECO:0007669"/>
    <property type="project" value="UniProtKB-ARBA"/>
</dbReference>
<keyword evidence="5 10" id="KW-0223">Dioxygenase</keyword>
<keyword evidence="2" id="KW-0479">Metal-binding</keyword>
<name>A0A2T5JF62_9SPHI</name>
<accession>A0A2T5JF62</accession>
<dbReference type="PANTHER" id="PTHR31212">
    <property type="entry name" value="ALPHA-KETOGLUTARATE-DEPENDENT DIOXYGENASE ALKB HOMOLOG 3"/>
    <property type="match status" value="1"/>
</dbReference>
<dbReference type="AlphaFoldDB" id="A0A2T5JF62"/>
<evidence type="ECO:0000256" key="7">
    <source>
        <dbReference type="ARBA" id="ARBA00023004"/>
    </source>
</evidence>
<dbReference type="FunFam" id="2.60.120.590:FF:000004">
    <property type="entry name" value="DNA oxidative demethylase ALKBH2"/>
    <property type="match status" value="1"/>
</dbReference>
<dbReference type="Pfam" id="PF13532">
    <property type="entry name" value="2OG-FeII_Oxy_2"/>
    <property type="match status" value="1"/>
</dbReference>
<dbReference type="GO" id="GO:0016787">
    <property type="term" value="F:hydrolase activity"/>
    <property type="evidence" value="ECO:0007669"/>
    <property type="project" value="UniProtKB-ARBA"/>
</dbReference>
<protein>
    <submittedName>
        <fullName evidence="10">Alkylated DNA repair dioxygenase AlkB</fullName>
    </submittedName>
</protein>
<evidence type="ECO:0000256" key="1">
    <source>
        <dbReference type="ARBA" id="ARBA00001954"/>
    </source>
</evidence>
<evidence type="ECO:0000256" key="5">
    <source>
        <dbReference type="ARBA" id="ARBA00022964"/>
    </source>
</evidence>
<organism evidence="10 11">
    <name type="scientific">Mucilaginibacter yixingensis</name>
    <dbReference type="NCBI Taxonomy" id="1295612"/>
    <lineage>
        <taxon>Bacteria</taxon>
        <taxon>Pseudomonadati</taxon>
        <taxon>Bacteroidota</taxon>
        <taxon>Sphingobacteriia</taxon>
        <taxon>Sphingobacteriales</taxon>
        <taxon>Sphingobacteriaceae</taxon>
        <taxon>Mucilaginibacter</taxon>
    </lineage>
</organism>
<keyword evidence="4" id="KW-0460">Magnesium</keyword>
<dbReference type="PROSITE" id="PS51471">
    <property type="entry name" value="FE2OG_OXY"/>
    <property type="match status" value="1"/>
</dbReference>
<keyword evidence="8" id="KW-0234">DNA repair</keyword>
<dbReference type="PANTHER" id="PTHR31212:SF4">
    <property type="entry name" value="ALPHA-KETOGLUTARATE-DEPENDENT DIOXYGENASE ALKB HOMOLOG 3"/>
    <property type="match status" value="1"/>
</dbReference>
<evidence type="ECO:0000256" key="6">
    <source>
        <dbReference type="ARBA" id="ARBA00023002"/>
    </source>
</evidence>
<evidence type="ECO:0000313" key="10">
    <source>
        <dbReference type="EMBL" id="PTR01067.1"/>
    </source>
</evidence>
<dbReference type="RefSeq" id="WP_107826490.1">
    <property type="nucleotide sequence ID" value="NZ_CP160205.1"/>
</dbReference>
<dbReference type="InterPro" id="IPR037151">
    <property type="entry name" value="AlkB-like_sf"/>
</dbReference>
<proteinExistence type="predicted"/>
<evidence type="ECO:0000259" key="9">
    <source>
        <dbReference type="PROSITE" id="PS51471"/>
    </source>
</evidence>
<dbReference type="InterPro" id="IPR032854">
    <property type="entry name" value="ALKBH3"/>
</dbReference>
<gene>
    <name evidence="10" type="ORF">C8P68_101298</name>
</gene>
<dbReference type="InterPro" id="IPR005123">
    <property type="entry name" value="Oxoglu/Fe-dep_dioxygenase_dom"/>
</dbReference>
<dbReference type="GO" id="GO:0046872">
    <property type="term" value="F:metal ion binding"/>
    <property type="evidence" value="ECO:0007669"/>
    <property type="project" value="UniProtKB-KW"/>
</dbReference>
<dbReference type="GO" id="GO:0051213">
    <property type="term" value="F:dioxygenase activity"/>
    <property type="evidence" value="ECO:0007669"/>
    <property type="project" value="UniProtKB-KW"/>
</dbReference>
<keyword evidence="11" id="KW-1185">Reference proteome</keyword>
<sequence>MANQLSFFTDAGQSAGLPKELLEYIPAVFSGQESALYLQRFIDTIPWEQTPIMMYGKPMLTPRLTAWFGDTGKSYAYTGNRFNPYPWTDDLIAIKKRLEPLAGVVYNSVLLNYYRDGNDSVAWHADDEQELGPQPHIASVSFGQVRRFDIRNKADHQQKYAIKLENGSLLLMKGSLQHEWEHRIPKSTTPMGARINLTFRVIK</sequence>
<feature type="domain" description="Fe2OG dioxygenase" evidence="9">
    <location>
        <begin position="105"/>
        <end position="203"/>
    </location>
</feature>
<evidence type="ECO:0000256" key="2">
    <source>
        <dbReference type="ARBA" id="ARBA00022723"/>
    </source>
</evidence>
<evidence type="ECO:0000256" key="3">
    <source>
        <dbReference type="ARBA" id="ARBA00022763"/>
    </source>
</evidence>
<dbReference type="Gene3D" id="2.60.120.590">
    <property type="entry name" value="Alpha-ketoglutarate-dependent dioxygenase AlkB-like"/>
    <property type="match status" value="1"/>
</dbReference>
<keyword evidence="6" id="KW-0560">Oxidoreductase</keyword>
<dbReference type="GO" id="GO:0032451">
    <property type="term" value="F:demethylase activity"/>
    <property type="evidence" value="ECO:0007669"/>
    <property type="project" value="UniProtKB-ARBA"/>
</dbReference>
<comment type="cofactor">
    <cofactor evidence="1">
        <name>Fe(2+)</name>
        <dbReference type="ChEBI" id="CHEBI:29033"/>
    </cofactor>
</comment>
<keyword evidence="3" id="KW-0227">DNA damage</keyword>
<dbReference type="GO" id="GO:0140097">
    <property type="term" value="F:catalytic activity, acting on DNA"/>
    <property type="evidence" value="ECO:0007669"/>
    <property type="project" value="UniProtKB-ARBA"/>
</dbReference>
<dbReference type="Proteomes" id="UP000244168">
    <property type="component" value="Unassembled WGS sequence"/>
</dbReference>
<evidence type="ECO:0000256" key="4">
    <source>
        <dbReference type="ARBA" id="ARBA00022842"/>
    </source>
</evidence>
<dbReference type="SUPFAM" id="SSF51197">
    <property type="entry name" value="Clavaminate synthase-like"/>
    <property type="match status" value="1"/>
</dbReference>
<dbReference type="GO" id="GO:0006307">
    <property type="term" value="P:DNA alkylation repair"/>
    <property type="evidence" value="ECO:0007669"/>
    <property type="project" value="InterPro"/>
</dbReference>